<dbReference type="PROSITE" id="PS00102">
    <property type="entry name" value="PHOSPHORYLASE"/>
    <property type="match status" value="1"/>
</dbReference>
<evidence type="ECO:0000256" key="3">
    <source>
        <dbReference type="ARBA" id="ARBA00006047"/>
    </source>
</evidence>
<evidence type="ECO:0000256" key="8">
    <source>
        <dbReference type="ARBA" id="ARBA00022898"/>
    </source>
</evidence>
<name>A0A127BCG8_9EURY</name>
<dbReference type="PIRSF" id="PIRSF000460">
    <property type="entry name" value="Pprylas_GlgP"/>
    <property type="match status" value="1"/>
</dbReference>
<dbReference type="Pfam" id="PF00343">
    <property type="entry name" value="Phosphorylase"/>
    <property type="match status" value="1"/>
</dbReference>
<dbReference type="GO" id="GO:0030170">
    <property type="term" value="F:pyridoxal phosphate binding"/>
    <property type="evidence" value="ECO:0007669"/>
    <property type="project" value="InterPro"/>
</dbReference>
<organism evidence="12 13">
    <name type="scientific">Pyrococcus kukulkanii</name>
    <dbReference type="NCBI Taxonomy" id="1609559"/>
    <lineage>
        <taxon>Archaea</taxon>
        <taxon>Methanobacteriati</taxon>
        <taxon>Methanobacteriota</taxon>
        <taxon>Thermococci</taxon>
        <taxon>Thermococcales</taxon>
        <taxon>Thermococcaceae</taxon>
        <taxon>Pyrococcus</taxon>
    </lineage>
</organism>
<dbReference type="EMBL" id="CP010835">
    <property type="protein sequence ID" value="AMM55024.1"/>
    <property type="molecule type" value="Genomic_DNA"/>
</dbReference>
<dbReference type="GO" id="GO:0005975">
    <property type="term" value="P:carbohydrate metabolic process"/>
    <property type="evidence" value="ECO:0007669"/>
    <property type="project" value="InterPro"/>
</dbReference>
<evidence type="ECO:0000256" key="2">
    <source>
        <dbReference type="ARBA" id="ARBA00001933"/>
    </source>
</evidence>
<evidence type="ECO:0000256" key="5">
    <source>
        <dbReference type="ARBA" id="ARBA00022533"/>
    </source>
</evidence>
<feature type="domain" description="DUF3417" evidence="11">
    <location>
        <begin position="16"/>
        <end position="123"/>
    </location>
</feature>
<gene>
    <name evidence="12" type="ORF">TQ32_09315</name>
</gene>
<dbReference type="InterPro" id="IPR000811">
    <property type="entry name" value="Glyco_trans_35"/>
</dbReference>
<feature type="modified residue" description="N6-(pyridoxal phosphate)lysine" evidence="10">
    <location>
        <position position="599"/>
    </location>
</feature>
<dbReference type="NCBIfam" id="NF041129">
    <property type="entry name" value="maldex_phorlase_Thcocales"/>
    <property type="match status" value="1"/>
</dbReference>
<evidence type="ECO:0000256" key="6">
    <source>
        <dbReference type="ARBA" id="ARBA00022676"/>
    </source>
</evidence>
<keyword evidence="9" id="KW-0119">Carbohydrate metabolism</keyword>
<keyword evidence="6" id="KW-0328">Glycosyltransferase</keyword>
<dbReference type="GO" id="GO:0008184">
    <property type="term" value="F:glycogen phosphorylase activity"/>
    <property type="evidence" value="ECO:0007669"/>
    <property type="project" value="InterPro"/>
</dbReference>
<dbReference type="Proteomes" id="UP000070587">
    <property type="component" value="Chromosome"/>
</dbReference>
<dbReference type="InterPro" id="IPR011834">
    <property type="entry name" value="Agluc_phsphrylas"/>
</dbReference>
<dbReference type="SUPFAM" id="SSF53756">
    <property type="entry name" value="UDP-Glycosyltransferase/glycogen phosphorylase"/>
    <property type="match status" value="1"/>
</dbReference>
<dbReference type="KEGG" id="pyc:TQ32_09315"/>
<dbReference type="PANTHER" id="PTHR42655:SF1">
    <property type="entry name" value="GLYCOGEN PHOSPHORYLASE"/>
    <property type="match status" value="1"/>
</dbReference>
<evidence type="ECO:0000256" key="1">
    <source>
        <dbReference type="ARBA" id="ARBA00001275"/>
    </source>
</evidence>
<dbReference type="PANTHER" id="PTHR42655">
    <property type="entry name" value="GLYCOGEN PHOSPHORYLASE"/>
    <property type="match status" value="1"/>
</dbReference>
<evidence type="ECO:0000313" key="13">
    <source>
        <dbReference type="Proteomes" id="UP000070587"/>
    </source>
</evidence>
<dbReference type="EC" id="2.4.1.1" evidence="4"/>
<sequence length="837" mass="97518">MMKLDNTVKEKILEKLPENLSMLADLAYNYWWSWDHKAMKLWQKIDEEHWREYKNPVKLLLEVPESRLKELSKDDSFLDLYELVIERFESYMNQGTTWFSTNYPHWDKPIVYLCMEYGISKSLPIYSGGLGILAGDHLKTASDLGLPLIAIGLLYKHGYFRQEINKDGRQIEIFPEYNIREMPIRQVLTNDGKPLLINVPIGDRIVKARVFLVKVGRVDLYLLDTGVPENPEEDRKVCDYLYNAEPDKRIKQEILLGIGGMRLLKALEIEPGVIHLNEGHPAFANFERIRWFMEKGLSFEEALEIVRGTSVFTTHTPVPAGHDVFPVDFVREKLAKFFEGLPVEKFLELGKANPNDPNFNMTILSIKTSNFVNGVSQLHAKVTREMWADLWKGVPLDEIPIEGITNGVHTATWVNENLAKLYDIYIGKIWREHVNLEGIWYAIERIPDEELWEAHLKAKRELIELIRRKIMRRNERLGLDEPLPDIDENALIIGFARRFATYKRAVLLFTDLERLKKIVNNPKKPVYIVFGGKAHPRDDAGKEFLRRVYEVSQMPEFKGKIILIENYDMGSARLFVSGVDVWLNTPRRPLEASGTSGMKAGLNGVINLSIFDGWWVEGYNGRNGWVIGDTSTEPETEADDYWDAMSLYDILENVVVPMYYENRDAWIRMMKESIKSIAPRFSTHRMVKDYVTKFYSKAMELGIYLSRDNFRWAKELAKWKEKIRAEWDKVEIEEVKVNEHVIDVTINLGNLRPEDVRVELYYGIKEEEFKILKPHIVELRKTKDLGNGRYIYTYMGKALKNIEDPCWHYAVRVYAYHPMMPGKFLLGGYIKWKGVEK</sequence>
<dbReference type="STRING" id="1609559.TQ32_09315"/>
<evidence type="ECO:0000256" key="10">
    <source>
        <dbReference type="PIRSR" id="PIRSR000460-1"/>
    </source>
</evidence>
<evidence type="ECO:0000256" key="7">
    <source>
        <dbReference type="ARBA" id="ARBA00022679"/>
    </source>
</evidence>
<evidence type="ECO:0000313" key="12">
    <source>
        <dbReference type="EMBL" id="AMM55024.1"/>
    </source>
</evidence>
<dbReference type="AlphaFoldDB" id="A0A127BCG8"/>
<evidence type="ECO:0000259" key="11">
    <source>
        <dbReference type="Pfam" id="PF11897"/>
    </source>
</evidence>
<keyword evidence="8 10" id="KW-0663">Pyridoxal phosphate</keyword>
<comment type="catalytic activity">
    <reaction evidence="1">
        <text>[(1-&gt;4)-alpha-D-glucosyl](n) + phosphate = [(1-&gt;4)-alpha-D-glucosyl](n-1) + alpha-D-glucose 1-phosphate</text>
        <dbReference type="Rhea" id="RHEA:41732"/>
        <dbReference type="Rhea" id="RHEA-COMP:9584"/>
        <dbReference type="Rhea" id="RHEA-COMP:9586"/>
        <dbReference type="ChEBI" id="CHEBI:15444"/>
        <dbReference type="ChEBI" id="CHEBI:43474"/>
        <dbReference type="ChEBI" id="CHEBI:58601"/>
        <dbReference type="EC" id="2.4.1.1"/>
    </reaction>
</comment>
<keyword evidence="5" id="KW-0021">Allosteric enzyme</keyword>
<keyword evidence="7" id="KW-0808">Transferase</keyword>
<dbReference type="InterPro" id="IPR052182">
    <property type="entry name" value="Glycogen/Maltodextrin_Phosph"/>
</dbReference>
<dbReference type="InterPro" id="IPR053611">
    <property type="entry name" value="Glycogen_Phosphorylase"/>
</dbReference>
<reference evidence="12 13" key="2">
    <citation type="journal article" date="2016" name="Int. J. Syst. Evol. Microbiol.">
        <title>Pyrococcus kukulkanii sp. nov., a hyperthermophilic, piezophilic archaeon isolated from a deep-sea hydrothermal vent.</title>
        <authorList>
            <person name="Callac N."/>
            <person name="Oger P."/>
            <person name="Lesongeur F."/>
            <person name="Rattray J.E."/>
            <person name="Vannier P."/>
            <person name="Michoud G."/>
            <person name="Beauverger M."/>
            <person name="Gayet N."/>
            <person name="Rouxel O."/>
            <person name="Jebbar M."/>
            <person name="Godfroy A."/>
        </authorList>
    </citation>
    <scope>NUCLEOTIDE SEQUENCE [LARGE SCALE GENOMIC DNA]</scope>
    <source>
        <strain evidence="12 13">NCB100</strain>
    </source>
</reference>
<comment type="cofactor">
    <cofactor evidence="2">
        <name>pyridoxal 5'-phosphate</name>
        <dbReference type="ChEBI" id="CHEBI:597326"/>
    </cofactor>
</comment>
<comment type="similarity">
    <text evidence="3">Belongs to the glycogen phosphorylase family.</text>
</comment>
<proteinExistence type="inferred from homology"/>
<dbReference type="Pfam" id="PF11897">
    <property type="entry name" value="DUF3417"/>
    <property type="match status" value="1"/>
</dbReference>
<dbReference type="InterPro" id="IPR024517">
    <property type="entry name" value="Glycogen_phosphorylase_DUF3417"/>
</dbReference>
<accession>A0A127BCG8</accession>
<reference evidence="13" key="1">
    <citation type="submission" date="2015-02" db="EMBL/GenBank/DDBJ databases">
        <title>Pyrococcus kukulkanii sp. nov., a novel hyperthermophilic archaeon isolated from a deep-sea hydrothermal vent at the Guaymas Basin.</title>
        <authorList>
            <person name="Oger P.M."/>
            <person name="Callac N."/>
            <person name="Jebbar M."/>
            <person name="Godfroy A."/>
        </authorList>
    </citation>
    <scope>NUCLEOTIDE SEQUENCE [LARGE SCALE GENOMIC DNA]</scope>
    <source>
        <strain evidence="13">NCB100</strain>
    </source>
</reference>
<evidence type="ECO:0000256" key="9">
    <source>
        <dbReference type="ARBA" id="ARBA00023277"/>
    </source>
</evidence>
<protein>
    <recommendedName>
        <fullName evidence="4">glycogen phosphorylase</fullName>
        <ecNumber evidence="4">2.4.1.1</ecNumber>
    </recommendedName>
</protein>
<evidence type="ECO:0000256" key="4">
    <source>
        <dbReference type="ARBA" id="ARBA00012591"/>
    </source>
</evidence>
<dbReference type="InterPro" id="IPR035090">
    <property type="entry name" value="Pyridoxal_P_attach_site"/>
</dbReference>
<dbReference type="PATRIC" id="fig|1609559.3.peg.1931"/>
<dbReference type="Gene3D" id="3.40.50.2000">
    <property type="entry name" value="Glycogen Phosphorylase B"/>
    <property type="match status" value="3"/>
</dbReference>
<dbReference type="NCBIfam" id="TIGR02094">
    <property type="entry name" value="more_P_ylases"/>
    <property type="match status" value="1"/>
</dbReference>